<accession>A0A4S4L2B4</accession>
<dbReference type="Pfam" id="PF00651">
    <property type="entry name" value="BTB"/>
    <property type="match status" value="1"/>
</dbReference>
<reference evidence="3 4" key="1">
    <citation type="submission" date="2019-02" db="EMBL/GenBank/DDBJ databases">
        <title>Genome sequencing of the rare red list fungi Phellinidium pouzarii.</title>
        <authorList>
            <person name="Buettner E."/>
            <person name="Kellner H."/>
        </authorList>
    </citation>
    <scope>NUCLEOTIDE SEQUENCE [LARGE SCALE GENOMIC DNA]</scope>
    <source>
        <strain evidence="3 4">DSM 108285</strain>
    </source>
</reference>
<feature type="region of interest" description="Disordered" evidence="1">
    <location>
        <begin position="18"/>
        <end position="37"/>
    </location>
</feature>
<dbReference type="SMART" id="SM00225">
    <property type="entry name" value="BTB"/>
    <property type="match status" value="1"/>
</dbReference>
<dbReference type="Gene3D" id="3.30.710.10">
    <property type="entry name" value="Potassium Channel Kv1.1, Chain A"/>
    <property type="match status" value="1"/>
</dbReference>
<evidence type="ECO:0000313" key="3">
    <source>
        <dbReference type="EMBL" id="THH05486.1"/>
    </source>
</evidence>
<dbReference type="EMBL" id="SGPK01000258">
    <property type="protein sequence ID" value="THH05486.1"/>
    <property type="molecule type" value="Genomic_DNA"/>
</dbReference>
<organism evidence="3 4">
    <name type="scientific">Phellinidium pouzarii</name>
    <dbReference type="NCBI Taxonomy" id="167371"/>
    <lineage>
        <taxon>Eukaryota</taxon>
        <taxon>Fungi</taxon>
        <taxon>Dikarya</taxon>
        <taxon>Basidiomycota</taxon>
        <taxon>Agaricomycotina</taxon>
        <taxon>Agaricomycetes</taxon>
        <taxon>Hymenochaetales</taxon>
        <taxon>Hymenochaetaceae</taxon>
        <taxon>Phellinidium</taxon>
    </lineage>
</organism>
<dbReference type="InterPro" id="IPR011333">
    <property type="entry name" value="SKP1/BTB/POZ_sf"/>
</dbReference>
<evidence type="ECO:0000313" key="4">
    <source>
        <dbReference type="Proteomes" id="UP000308199"/>
    </source>
</evidence>
<dbReference type="OrthoDB" id="3220652at2759"/>
<evidence type="ECO:0000259" key="2">
    <source>
        <dbReference type="PROSITE" id="PS50097"/>
    </source>
</evidence>
<gene>
    <name evidence="3" type="ORF">EW145_g4762</name>
</gene>
<keyword evidence="4" id="KW-1185">Reference proteome</keyword>
<dbReference type="SUPFAM" id="SSF54695">
    <property type="entry name" value="POZ domain"/>
    <property type="match status" value="1"/>
</dbReference>
<comment type="caution">
    <text evidence="3">The sequence shown here is derived from an EMBL/GenBank/DDBJ whole genome shotgun (WGS) entry which is preliminary data.</text>
</comment>
<dbReference type="CDD" id="cd18186">
    <property type="entry name" value="BTB_POZ_ZBTB_KLHL-like"/>
    <property type="match status" value="1"/>
</dbReference>
<dbReference type="Proteomes" id="UP000308199">
    <property type="component" value="Unassembled WGS sequence"/>
</dbReference>
<dbReference type="AlphaFoldDB" id="A0A4S4L2B4"/>
<dbReference type="PROSITE" id="PS50097">
    <property type="entry name" value="BTB"/>
    <property type="match status" value="1"/>
</dbReference>
<sequence>MRTDMLVDITYLASGSVSPTLASSSGSNSPSPVASDSSSLAVESRQADFWFKDGNVILLAGSIAFKVHRGILERHSDVFHDLLSIPQPPDEVMFEECHIIELHDEPTDLWYLLKALYDGMYLKQLCASDFRNITAVLRLSTKYFIEHLRERCVNRLMIDWPCTLNCWDSREIEATDPFGRYSPRARFAHPILVINFAREMGITNLLPCAFYDLCRYGPSKIVAGVLKSQSDGPIKGNAGITNSEAVPVHLSLDDLRIALLGRERAQRVVAAFIEDELSNREPADDCHNRERDGGRICRESFYFIMLNLLRSIGGLANGRDCDPLFSLTQASEMMSRTDFSDGTQFCSLKICAACKMDFSQSVKAARERVWMQIPSWFGMEDFNGMPFSGMLAS</sequence>
<protein>
    <recommendedName>
        <fullName evidence="2">BTB domain-containing protein</fullName>
    </recommendedName>
</protein>
<proteinExistence type="predicted"/>
<evidence type="ECO:0000256" key="1">
    <source>
        <dbReference type="SAM" id="MobiDB-lite"/>
    </source>
</evidence>
<dbReference type="InterPro" id="IPR000210">
    <property type="entry name" value="BTB/POZ_dom"/>
</dbReference>
<name>A0A4S4L2B4_9AGAM</name>
<feature type="domain" description="BTB" evidence="2">
    <location>
        <begin position="54"/>
        <end position="119"/>
    </location>
</feature>